<dbReference type="GO" id="GO:1990189">
    <property type="term" value="F:protein N-terminal-serine acetyltransferase activity"/>
    <property type="evidence" value="ECO:0007669"/>
    <property type="project" value="TreeGrafter"/>
</dbReference>
<protein>
    <recommendedName>
        <fullName evidence="1">N-acetyltransferase domain-containing protein</fullName>
    </recommendedName>
</protein>
<keyword evidence="3" id="KW-1185">Reference proteome</keyword>
<dbReference type="InterPro" id="IPR051908">
    <property type="entry name" value="Ribosomal_N-acetyltransferase"/>
</dbReference>
<dbReference type="GO" id="GO:0008999">
    <property type="term" value="F:protein-N-terminal-alanine acetyltransferase activity"/>
    <property type="evidence" value="ECO:0007669"/>
    <property type="project" value="TreeGrafter"/>
</dbReference>
<sequence length="191" mass="19914">MDTTTTTQLTLHPFTVAEAHRVLDGDRAPGEGWEGGYAFADEIELVRAFLDIVEKEGDPAPFGPYLVRRGGTGAAVGAVIFYGPPDATGTVEFAFALVPAVRGQGLATEAVKLALGVAAANGAARARADAEATNVPATRAMRAAGMHEIARDANMRRYERHLPTTGALQAIVAETPATGPAADHPEQPQAE</sequence>
<accession>A0A9W6CVU7</accession>
<evidence type="ECO:0000259" key="1">
    <source>
        <dbReference type="PROSITE" id="PS51186"/>
    </source>
</evidence>
<dbReference type="PROSITE" id="PS51186">
    <property type="entry name" value="GNAT"/>
    <property type="match status" value="1"/>
</dbReference>
<dbReference type="Proteomes" id="UP001144396">
    <property type="component" value="Unassembled WGS sequence"/>
</dbReference>
<feature type="domain" description="N-acetyltransferase" evidence="1">
    <location>
        <begin position="9"/>
        <end position="163"/>
    </location>
</feature>
<dbReference type="SUPFAM" id="SSF55729">
    <property type="entry name" value="Acyl-CoA N-acyltransferases (Nat)"/>
    <property type="match status" value="1"/>
</dbReference>
<reference evidence="2" key="1">
    <citation type="submission" date="2022-12" db="EMBL/GenBank/DDBJ databases">
        <title>Reference genome sequencing for broad-spectrum identification of bacterial and archaeal isolates by mass spectrometry.</title>
        <authorList>
            <person name="Sekiguchi Y."/>
            <person name="Tourlousse D.M."/>
        </authorList>
    </citation>
    <scope>NUCLEOTIDE SEQUENCE</scope>
    <source>
        <strain evidence="2">14</strain>
    </source>
</reference>
<comment type="caution">
    <text evidence="2">The sequence shown here is derived from an EMBL/GenBank/DDBJ whole genome shotgun (WGS) entry which is preliminary data.</text>
</comment>
<dbReference type="PANTHER" id="PTHR43441">
    <property type="entry name" value="RIBOSOMAL-PROTEIN-SERINE ACETYLTRANSFERASE"/>
    <property type="match status" value="1"/>
</dbReference>
<dbReference type="Gene3D" id="3.40.630.30">
    <property type="match status" value="1"/>
</dbReference>
<dbReference type="EMBL" id="BSDP01000001">
    <property type="protein sequence ID" value="GLI27310.1"/>
    <property type="molecule type" value="Genomic_DNA"/>
</dbReference>
<dbReference type="AlphaFoldDB" id="A0A9W6CVU7"/>
<dbReference type="InterPro" id="IPR016181">
    <property type="entry name" value="Acyl_CoA_acyltransferase"/>
</dbReference>
<name>A0A9W6CVU7_9MICO</name>
<dbReference type="InterPro" id="IPR000182">
    <property type="entry name" value="GNAT_dom"/>
</dbReference>
<dbReference type="RefSeq" id="WP_281883742.1">
    <property type="nucleotide sequence ID" value="NZ_BSDP01000001.1"/>
</dbReference>
<proteinExistence type="predicted"/>
<gene>
    <name evidence="2" type="ORF">ARHIZOSPH14_15520</name>
</gene>
<dbReference type="GO" id="GO:0005737">
    <property type="term" value="C:cytoplasm"/>
    <property type="evidence" value="ECO:0007669"/>
    <property type="project" value="TreeGrafter"/>
</dbReference>
<evidence type="ECO:0000313" key="2">
    <source>
        <dbReference type="EMBL" id="GLI27310.1"/>
    </source>
</evidence>
<organism evidence="2 3">
    <name type="scientific">Agromyces rhizosphaerae</name>
    <dbReference type="NCBI Taxonomy" id="88374"/>
    <lineage>
        <taxon>Bacteria</taxon>
        <taxon>Bacillati</taxon>
        <taxon>Actinomycetota</taxon>
        <taxon>Actinomycetes</taxon>
        <taxon>Micrococcales</taxon>
        <taxon>Microbacteriaceae</taxon>
        <taxon>Agromyces</taxon>
    </lineage>
</organism>
<dbReference type="Pfam" id="PF13302">
    <property type="entry name" value="Acetyltransf_3"/>
    <property type="match status" value="1"/>
</dbReference>
<dbReference type="PANTHER" id="PTHR43441:SF6">
    <property type="entry name" value="N-ACETYLTRANSFERASE DOMAIN-CONTAINING PROTEIN"/>
    <property type="match status" value="1"/>
</dbReference>
<evidence type="ECO:0000313" key="3">
    <source>
        <dbReference type="Proteomes" id="UP001144396"/>
    </source>
</evidence>